<dbReference type="PANTHER" id="PTHR43574">
    <property type="entry name" value="EPIMERASE-RELATED"/>
    <property type="match status" value="1"/>
</dbReference>
<sequence>MNIVVTGGAGFIGSHLCEALLCSGNRLVVIDNFNDFYNPDIKRRNIKEILHMMKKNNIPEDNLRLYEYDIRDKEAVGKLIGKDIDVVVHLAAMAGVRNSIQNPKLYYEVNVLGTLNILEACKASNVGKIVFASSSSVYGNNKTVPFKEEDRVDFPISPYAATKKSGELMCYTYHLLYSFNIASLRFFTVYGPRQRPDLAIHKFTEKIFNGEDIPIYGDGTTKRDYTYISDIVDGILKAIEWVNKNENSYEIFNLGESRTISLNFMIDTIQNTIGEKAKKKMLPMQGGDVNITYADITKAKQMLGYNPSMQFEAGIENFIEWYRRVNGR</sequence>
<keyword evidence="1" id="KW-0520">NAD</keyword>
<reference evidence="3 4" key="1">
    <citation type="journal article" date="2024" name="Int. J. Syst. Evol. Microbiol.">
        <title>Clostridium omnivorum sp. nov., isolated from anoxic soil under the treatment of reductive soil disinfestation.</title>
        <authorList>
            <person name="Ueki A."/>
            <person name="Tonouchi A."/>
            <person name="Kaku N."/>
            <person name="Honma S."/>
            <person name="Ueki K."/>
        </authorList>
    </citation>
    <scope>NUCLEOTIDE SEQUENCE [LARGE SCALE GENOMIC DNA]</scope>
    <source>
        <strain evidence="3 4">E14</strain>
    </source>
</reference>
<keyword evidence="4" id="KW-1185">Reference proteome</keyword>
<dbReference type="InterPro" id="IPR036291">
    <property type="entry name" value="NAD(P)-bd_dom_sf"/>
</dbReference>
<dbReference type="Pfam" id="PF16363">
    <property type="entry name" value="GDP_Man_Dehyd"/>
    <property type="match status" value="1"/>
</dbReference>
<dbReference type="InterPro" id="IPR016040">
    <property type="entry name" value="NAD(P)-bd_dom"/>
</dbReference>
<evidence type="ECO:0000256" key="1">
    <source>
        <dbReference type="ARBA" id="ARBA00023027"/>
    </source>
</evidence>
<dbReference type="Gene3D" id="3.40.50.720">
    <property type="entry name" value="NAD(P)-binding Rossmann-like Domain"/>
    <property type="match status" value="1"/>
</dbReference>
<dbReference type="PRINTS" id="PR01713">
    <property type="entry name" value="NUCEPIMERASE"/>
</dbReference>
<feature type="domain" description="NAD(P)-binding" evidence="2">
    <location>
        <begin position="5"/>
        <end position="317"/>
    </location>
</feature>
<comment type="caution">
    <text evidence="3">The sequence shown here is derived from an EMBL/GenBank/DDBJ whole genome shotgun (WGS) entry which is preliminary data.</text>
</comment>
<dbReference type="Gene3D" id="3.90.25.10">
    <property type="entry name" value="UDP-galactose 4-epimerase, domain 1"/>
    <property type="match status" value="1"/>
</dbReference>
<organism evidence="3 4">
    <name type="scientific">Clostridium omnivorum</name>
    <dbReference type="NCBI Taxonomy" id="1604902"/>
    <lineage>
        <taxon>Bacteria</taxon>
        <taxon>Bacillati</taxon>
        <taxon>Bacillota</taxon>
        <taxon>Clostridia</taxon>
        <taxon>Eubacteriales</taxon>
        <taxon>Clostridiaceae</taxon>
        <taxon>Clostridium</taxon>
    </lineage>
</organism>
<evidence type="ECO:0000313" key="4">
    <source>
        <dbReference type="Proteomes" id="UP001208567"/>
    </source>
</evidence>
<accession>A0ABQ5N829</accession>
<evidence type="ECO:0000259" key="2">
    <source>
        <dbReference type="Pfam" id="PF16363"/>
    </source>
</evidence>
<dbReference type="EMBL" id="BRXR01000001">
    <property type="protein sequence ID" value="GLC31361.1"/>
    <property type="molecule type" value="Genomic_DNA"/>
</dbReference>
<gene>
    <name evidence="3" type="ORF">bsdE14_27710</name>
</gene>
<proteinExistence type="predicted"/>
<dbReference type="Proteomes" id="UP001208567">
    <property type="component" value="Unassembled WGS sequence"/>
</dbReference>
<dbReference type="RefSeq" id="WP_264850644.1">
    <property type="nucleotide sequence ID" value="NZ_BRXR01000001.1"/>
</dbReference>
<name>A0ABQ5N829_9CLOT</name>
<protein>
    <submittedName>
        <fullName evidence="3">Epimerase</fullName>
    </submittedName>
</protein>
<evidence type="ECO:0000313" key="3">
    <source>
        <dbReference type="EMBL" id="GLC31361.1"/>
    </source>
</evidence>
<dbReference type="SUPFAM" id="SSF51735">
    <property type="entry name" value="NAD(P)-binding Rossmann-fold domains"/>
    <property type="match status" value="1"/>
</dbReference>